<feature type="transmembrane region" description="Helical" evidence="1">
    <location>
        <begin position="143"/>
        <end position="165"/>
    </location>
</feature>
<keyword evidence="1" id="KW-0472">Membrane</keyword>
<comment type="caution">
    <text evidence="2">The sequence shown here is derived from an EMBL/GenBank/DDBJ whole genome shotgun (WGS) entry which is preliminary data.</text>
</comment>
<name>A0AAW9R7S2_9GAMM</name>
<protein>
    <recommendedName>
        <fullName evidence="4">Glycosyltransferase RgtA/B/C/D-like domain-containing protein</fullName>
    </recommendedName>
</protein>
<feature type="transmembrane region" description="Helical" evidence="1">
    <location>
        <begin position="334"/>
        <end position="353"/>
    </location>
</feature>
<evidence type="ECO:0000256" key="1">
    <source>
        <dbReference type="SAM" id="Phobius"/>
    </source>
</evidence>
<dbReference type="AlphaFoldDB" id="A0AAW9R7S2"/>
<proteinExistence type="predicted"/>
<feature type="transmembrane region" description="Helical" evidence="1">
    <location>
        <begin position="223"/>
        <end position="242"/>
    </location>
</feature>
<organism evidence="2 3">
    <name type="scientific">Denitratimonas tolerans</name>
    <dbReference type="NCBI Taxonomy" id="1338420"/>
    <lineage>
        <taxon>Bacteria</taxon>
        <taxon>Pseudomonadati</taxon>
        <taxon>Pseudomonadota</taxon>
        <taxon>Gammaproteobacteria</taxon>
        <taxon>Lysobacterales</taxon>
        <taxon>Lysobacteraceae</taxon>
        <taxon>Denitratimonas</taxon>
    </lineage>
</organism>
<keyword evidence="1" id="KW-0812">Transmembrane</keyword>
<evidence type="ECO:0000313" key="2">
    <source>
        <dbReference type="EMBL" id="MEJ1249973.1"/>
    </source>
</evidence>
<feature type="transmembrane region" description="Helical" evidence="1">
    <location>
        <begin position="310"/>
        <end position="327"/>
    </location>
</feature>
<keyword evidence="1" id="KW-1133">Transmembrane helix</keyword>
<dbReference type="Proteomes" id="UP001364472">
    <property type="component" value="Unassembled WGS sequence"/>
</dbReference>
<reference evidence="2 3" key="1">
    <citation type="journal article" date="2016" name="Antonie Van Leeuwenhoek">
        <title>Denitratimonas tolerans gen. nov., sp. nov., a denitrifying bacterium isolated from a bioreactor for tannery wastewater treatment.</title>
        <authorList>
            <person name="Han S.I."/>
            <person name="Kim J.O."/>
            <person name="Lee Y.R."/>
            <person name="Ekpeghere K.I."/>
            <person name="Koh S.C."/>
            <person name="Whang K.S."/>
        </authorList>
    </citation>
    <scope>NUCLEOTIDE SEQUENCE [LARGE SCALE GENOMIC DNA]</scope>
    <source>
        <strain evidence="2 3">KACC 17565</strain>
    </source>
</reference>
<accession>A0AAW9R7S2</accession>
<evidence type="ECO:0000313" key="3">
    <source>
        <dbReference type="Proteomes" id="UP001364472"/>
    </source>
</evidence>
<evidence type="ECO:0008006" key="4">
    <source>
        <dbReference type="Google" id="ProtNLM"/>
    </source>
</evidence>
<feature type="transmembrane region" description="Helical" evidence="1">
    <location>
        <begin position="200"/>
        <end position="216"/>
    </location>
</feature>
<dbReference type="EMBL" id="JBBDHC010000013">
    <property type="protein sequence ID" value="MEJ1249973.1"/>
    <property type="molecule type" value="Genomic_DNA"/>
</dbReference>
<sequence length="463" mass="49600">MTGIGGFDGWRSRLALAFALVAAQAALWLNPGYFSHDELQWGARAAVEHWRDLPLESFSDWRSFQFRPLTFNLWLLLSHALFDTPRLFHAVLVALGTLNALLLARVLRGTGCRNGVASGAALAFGLSPFAAWVHGWVGCLADLLWVGLGLGIVATLQRLDATAVVGDEDTGRRGGRFSWLIAAVTAALATTLALLSKEAALSIPALLGLGALVLRLRRTWLAAALASAAVALAYLALRLTVLTAAPHDSTYDPAWAAVPRGWAMYQLFPWALGVSEVHVLALASPQRLALYALLFAAFAIALWRASPRLWLVWLAGGALALAPALALPVPSNQYGYGFAALGCGAAALAWVRLRRGGRITLALLAILALVHGAQIQKHMLETGRLQAVFSPSLADAARAQPEGDIRLWPDAPKQGFAYARLSHDIPAYRGVPLGPRVQMARNRDEATHRITAAGRVQAMGEPQ</sequence>
<feature type="transmembrane region" description="Helical" evidence="1">
    <location>
        <begin position="116"/>
        <end position="137"/>
    </location>
</feature>
<dbReference type="RefSeq" id="WP_337335691.1">
    <property type="nucleotide sequence ID" value="NZ_JBBDHC010000013.1"/>
</dbReference>
<feature type="transmembrane region" description="Helical" evidence="1">
    <location>
        <begin position="177"/>
        <end position="194"/>
    </location>
</feature>
<keyword evidence="3" id="KW-1185">Reference proteome</keyword>
<feature type="transmembrane region" description="Helical" evidence="1">
    <location>
        <begin position="359"/>
        <end position="375"/>
    </location>
</feature>
<gene>
    <name evidence="2" type="ORF">WB794_09845</name>
</gene>
<feature type="transmembrane region" description="Helical" evidence="1">
    <location>
        <begin position="87"/>
        <end position="104"/>
    </location>
</feature>
<feature type="transmembrane region" description="Helical" evidence="1">
    <location>
        <begin position="288"/>
        <end position="304"/>
    </location>
</feature>